<comment type="caution">
    <text evidence="1">The sequence shown here is derived from an EMBL/GenBank/DDBJ whole genome shotgun (WGS) entry which is preliminary data.</text>
</comment>
<evidence type="ECO:0000313" key="2">
    <source>
        <dbReference type="Proteomes" id="UP001597534"/>
    </source>
</evidence>
<dbReference type="Proteomes" id="UP001597534">
    <property type="component" value="Unassembled WGS sequence"/>
</dbReference>
<dbReference type="Pfam" id="PF22105">
    <property type="entry name" value="DUF6943"/>
    <property type="match status" value="1"/>
</dbReference>
<name>A0ABW5YJY0_9FLAO</name>
<keyword evidence="2" id="KW-1185">Reference proteome</keyword>
<protein>
    <submittedName>
        <fullName evidence="1">DUF6943 family protein</fullName>
    </submittedName>
</protein>
<dbReference type="InterPro" id="IPR054223">
    <property type="entry name" value="DUF6943"/>
</dbReference>
<dbReference type="RefSeq" id="WP_379810964.1">
    <property type="nucleotide sequence ID" value="NZ_JBHUPC010000012.1"/>
</dbReference>
<sequence>MQKKEKGSITFNPLVMKNFIIKCHAAGKSYTNPHFFVLNKGLNSGKPQDEPFTNSFVVIFQNETDKEDVMCIASSLWKSKFWIPCLRGSVIPFIALSEFKKEFFPKVIRAMEDYEQHQKNIKALKLLLQQEDHHKKNIHLINELRNTIMLSYRNK</sequence>
<gene>
    <name evidence="1" type="ORF">ACFS5J_05090</name>
</gene>
<proteinExistence type="predicted"/>
<evidence type="ECO:0000313" key="1">
    <source>
        <dbReference type="EMBL" id="MFD2891386.1"/>
    </source>
</evidence>
<reference evidence="2" key="1">
    <citation type="journal article" date="2019" name="Int. J. Syst. Evol. Microbiol.">
        <title>The Global Catalogue of Microorganisms (GCM) 10K type strain sequencing project: providing services to taxonomists for standard genome sequencing and annotation.</title>
        <authorList>
            <consortium name="The Broad Institute Genomics Platform"/>
            <consortium name="The Broad Institute Genome Sequencing Center for Infectious Disease"/>
            <person name="Wu L."/>
            <person name="Ma J."/>
        </authorList>
    </citation>
    <scope>NUCLEOTIDE SEQUENCE [LARGE SCALE GENOMIC DNA]</scope>
    <source>
        <strain evidence="2">KCTC 22671</strain>
    </source>
</reference>
<dbReference type="EMBL" id="JBHUPC010000012">
    <property type="protein sequence ID" value="MFD2891386.1"/>
    <property type="molecule type" value="Genomic_DNA"/>
</dbReference>
<organism evidence="1 2">
    <name type="scientific">Flavobacterium chuncheonense</name>
    <dbReference type="NCBI Taxonomy" id="2026653"/>
    <lineage>
        <taxon>Bacteria</taxon>
        <taxon>Pseudomonadati</taxon>
        <taxon>Bacteroidota</taxon>
        <taxon>Flavobacteriia</taxon>
        <taxon>Flavobacteriales</taxon>
        <taxon>Flavobacteriaceae</taxon>
        <taxon>Flavobacterium</taxon>
    </lineage>
</organism>
<accession>A0ABW5YJY0</accession>